<keyword evidence="1" id="KW-0808">Transferase</keyword>
<dbReference type="SUPFAM" id="SSF100950">
    <property type="entry name" value="NagB/RpiA/CoA transferase-like"/>
    <property type="match status" value="2"/>
</dbReference>
<gene>
    <name evidence="1" type="ORF">H1D44_17930</name>
    <name evidence="2" type="ORF">HOP48_18855</name>
</gene>
<organism evidence="1 3">
    <name type="scientific">Billgrantia kenyensis</name>
    <dbReference type="NCBI Taxonomy" id="321266"/>
    <lineage>
        <taxon>Bacteria</taxon>
        <taxon>Pseudomonadati</taxon>
        <taxon>Pseudomonadota</taxon>
        <taxon>Gammaproteobacteria</taxon>
        <taxon>Oceanospirillales</taxon>
        <taxon>Halomonadaceae</taxon>
        <taxon>Billgrantia</taxon>
    </lineage>
</organism>
<protein>
    <submittedName>
        <fullName evidence="1">Acyl CoA:acetate/3-ketoacid CoA transferase</fullName>
    </submittedName>
</protein>
<accession>A0A7W0AEW1</accession>
<dbReference type="PANTHER" id="PTHR43293">
    <property type="entry name" value="ACETATE COA-TRANSFERASE YDIF"/>
    <property type="match status" value="1"/>
</dbReference>
<dbReference type="EMBL" id="JACEFT010000033">
    <property type="protein sequence ID" value="MBA2780771.1"/>
    <property type="molecule type" value="Genomic_DNA"/>
</dbReference>
<dbReference type="Gene3D" id="3.40.1080.10">
    <property type="entry name" value="Glutaconate Coenzyme A-transferase"/>
    <property type="match status" value="2"/>
</dbReference>
<name>A0A7W0AEW1_9GAMM</name>
<dbReference type="GO" id="GO:0008410">
    <property type="term" value="F:CoA-transferase activity"/>
    <property type="evidence" value="ECO:0007669"/>
    <property type="project" value="InterPro"/>
</dbReference>
<dbReference type="PANTHER" id="PTHR43293:SF1">
    <property type="entry name" value="ACETATE COA-TRANSFERASE YDIF"/>
    <property type="match status" value="1"/>
</dbReference>
<proteinExistence type="predicted"/>
<dbReference type="InterPro" id="IPR037171">
    <property type="entry name" value="NagB/RpiA_transferase-like"/>
</dbReference>
<evidence type="ECO:0000313" key="2">
    <source>
        <dbReference type="EMBL" id="MCG6663596.1"/>
    </source>
</evidence>
<dbReference type="InterPro" id="IPR004165">
    <property type="entry name" value="CoA_trans_fam_I"/>
</dbReference>
<dbReference type="RefSeq" id="WP_181516550.1">
    <property type="nucleotide sequence ID" value="NZ_JABFUB010000026.1"/>
</dbReference>
<dbReference type="SMART" id="SM00882">
    <property type="entry name" value="CoA_trans"/>
    <property type="match status" value="2"/>
</dbReference>
<dbReference type="AlphaFoldDB" id="A0A7W0AEW1"/>
<reference evidence="1 3" key="2">
    <citation type="submission" date="2020-07" db="EMBL/GenBank/DDBJ databases">
        <title>Identification of Halomonas strains.</title>
        <authorList>
            <person name="Xiao Z."/>
            <person name="Shen J."/>
        </authorList>
    </citation>
    <scope>NUCLEOTIDE SEQUENCE [LARGE SCALE GENOMIC DNA]</scope>
    <source>
        <strain evidence="1 3">DSM 17331</strain>
    </source>
</reference>
<dbReference type="Pfam" id="PF01144">
    <property type="entry name" value="CoA_trans"/>
    <property type="match status" value="1"/>
</dbReference>
<reference evidence="2 4" key="1">
    <citation type="submission" date="2020-05" db="EMBL/GenBank/DDBJ databases">
        <title>Comparative genomic analysis of denitrifying bacteria from Halomonas genus.</title>
        <authorList>
            <person name="Wang L."/>
            <person name="Shao Z."/>
        </authorList>
    </citation>
    <scope>NUCLEOTIDE SEQUENCE [LARGE SCALE GENOMIC DNA]</scope>
    <source>
        <strain evidence="2 4">DSM 17331</strain>
    </source>
</reference>
<keyword evidence="4" id="KW-1185">Reference proteome</keyword>
<dbReference type="Proteomes" id="UP000518091">
    <property type="component" value="Unassembled WGS sequence"/>
</dbReference>
<dbReference type="EMBL" id="JABFUB010000026">
    <property type="protein sequence ID" value="MCG6663596.1"/>
    <property type="molecule type" value="Genomic_DNA"/>
</dbReference>
<evidence type="ECO:0000313" key="1">
    <source>
        <dbReference type="EMBL" id="MBA2780771.1"/>
    </source>
</evidence>
<dbReference type="Proteomes" id="UP000814353">
    <property type="component" value="Unassembled WGS sequence"/>
</dbReference>
<comment type="caution">
    <text evidence="1">The sequence shown here is derived from an EMBL/GenBank/DDBJ whole genome shotgun (WGS) entry which is preliminary data.</text>
</comment>
<sequence length="660" mass="72071">MQPDTHPLLSRRPFTEKGKVVSAREAVELIRTGDAVATGGFVGIGFAEHLAVALEERFLETGEPRDLTLMYAAGQGDGKSRGLNHFGHEGLVKKVIGGHWGLVPALQRLAIEGHIQAWNLPQGVISHLFRDIAAGKPGTLTRVGLGTFVDPRLGGGKINDITTEDRVTLLPIDGEEYLFYPALPLQVALLRGTTADTLGNVTMEREALVLESLAIATAVRNSGGVVIVQVERLAERGTLSPKDVRIPGVLVDCIVICEEPEHHWQTFSTAYNPAFSGEIKAPMAAPERMPLSARKIIARRAAFELAANSVVNLGIGMPEGISSVASEERILELLTLTAEPGVIGGLPAGGLNFGAALNTQAIIDQPAQFDFYDGGGLDIAFLGMAQVDAEGNVNVSRFGKRLAGAGGFINISQNARKVVFMGTFTASREELAIIDGALRLPAGGARKFVAEVEQRTFSGQLAARDEKPVRYVTERCVFELTTAGLALVEIAPGVELERDILAQMDFTPLMPRPLQPMDARIFRPEPMGLREELLAMPLKSRFHFAPDEDLLFINFENLRIASHADIDAIRDTVEALLAPLGRRVYAYVNYDHFRIDDHLLAAYSEMVHDLEYRFYHRVTRYTTSSFMRRKLGHALEARAVAPHIYESADEARQHLKDGEP</sequence>
<evidence type="ECO:0000313" key="4">
    <source>
        <dbReference type="Proteomes" id="UP000814353"/>
    </source>
</evidence>
<evidence type="ECO:0000313" key="3">
    <source>
        <dbReference type="Proteomes" id="UP000518091"/>
    </source>
</evidence>